<evidence type="ECO:0000256" key="2">
    <source>
        <dbReference type="ARBA" id="ARBA00029447"/>
    </source>
</evidence>
<reference evidence="8" key="1">
    <citation type="journal article" date="2020" name="mSystems">
        <title>Genome- and Community-Level Interaction Insights into Carbon Utilization and Element Cycling Functions of Hydrothermarchaeota in Hydrothermal Sediment.</title>
        <authorList>
            <person name="Zhou Z."/>
            <person name="Liu Y."/>
            <person name="Xu W."/>
            <person name="Pan J."/>
            <person name="Luo Z.H."/>
            <person name="Li M."/>
        </authorList>
    </citation>
    <scope>NUCLEOTIDE SEQUENCE [LARGE SCALE GENOMIC DNA]</scope>
    <source>
        <strain evidence="8">SpSt-477</strain>
    </source>
</reference>
<dbReference type="PANTHER" id="PTHR43531">
    <property type="entry name" value="PROTEIN ICFG"/>
    <property type="match status" value="1"/>
</dbReference>
<comment type="caution">
    <text evidence="8">The sequence shown here is derived from an EMBL/GenBank/DDBJ whole genome shotgun (WGS) entry which is preliminary data.</text>
</comment>
<evidence type="ECO:0000256" key="4">
    <source>
        <dbReference type="SAM" id="Coils"/>
    </source>
</evidence>
<evidence type="ECO:0000256" key="5">
    <source>
        <dbReference type="SAM" id="MobiDB-lite"/>
    </source>
</evidence>
<feature type="coiled-coil region" evidence="4">
    <location>
        <begin position="159"/>
        <end position="186"/>
    </location>
</feature>
<dbReference type="GO" id="GO:0005886">
    <property type="term" value="C:plasma membrane"/>
    <property type="evidence" value="ECO:0007669"/>
    <property type="project" value="TreeGrafter"/>
</dbReference>
<comment type="similarity">
    <text evidence="2">Belongs to the methyl-accepting chemotaxis (MCP) protein family.</text>
</comment>
<feature type="region of interest" description="Disordered" evidence="5">
    <location>
        <begin position="545"/>
        <end position="570"/>
    </location>
</feature>
<feature type="domain" description="Methyl-accepting transducer" evidence="7">
    <location>
        <begin position="264"/>
        <end position="494"/>
    </location>
</feature>
<keyword evidence="3" id="KW-0807">Transducer</keyword>
<evidence type="ECO:0000256" key="6">
    <source>
        <dbReference type="SAM" id="Phobius"/>
    </source>
</evidence>
<feature type="compositionally biased region" description="Low complexity" evidence="5">
    <location>
        <begin position="477"/>
        <end position="497"/>
    </location>
</feature>
<dbReference type="AlphaFoldDB" id="A0A7C4RR29"/>
<keyword evidence="1" id="KW-0488">Methylation</keyword>
<keyword evidence="4" id="KW-0175">Coiled coil</keyword>
<name>A0A7C4RR29_9BACT</name>
<feature type="region of interest" description="Disordered" evidence="5">
    <location>
        <begin position="476"/>
        <end position="498"/>
    </location>
</feature>
<dbReference type="EMBL" id="DSUH01000082">
    <property type="protein sequence ID" value="HGU31976.1"/>
    <property type="molecule type" value="Genomic_DNA"/>
</dbReference>
<evidence type="ECO:0000259" key="7">
    <source>
        <dbReference type="PROSITE" id="PS50111"/>
    </source>
</evidence>
<organism evidence="8">
    <name type="scientific">Desulfatirhabdium butyrativorans</name>
    <dbReference type="NCBI Taxonomy" id="340467"/>
    <lineage>
        <taxon>Bacteria</taxon>
        <taxon>Pseudomonadati</taxon>
        <taxon>Thermodesulfobacteriota</taxon>
        <taxon>Desulfobacteria</taxon>
        <taxon>Desulfobacterales</taxon>
        <taxon>Desulfatirhabdiaceae</taxon>
        <taxon>Desulfatirhabdium</taxon>
    </lineage>
</organism>
<dbReference type="GO" id="GO:0006935">
    <property type="term" value="P:chemotaxis"/>
    <property type="evidence" value="ECO:0007669"/>
    <property type="project" value="TreeGrafter"/>
</dbReference>
<dbReference type="PANTHER" id="PTHR43531:SF14">
    <property type="entry name" value="METHYL-ACCEPTING CHEMOTAXIS PROTEIN I-RELATED"/>
    <property type="match status" value="1"/>
</dbReference>
<feature type="transmembrane region" description="Helical" evidence="6">
    <location>
        <begin position="226"/>
        <end position="246"/>
    </location>
</feature>
<proteinExistence type="inferred from homology"/>
<keyword evidence="6" id="KW-0812">Transmembrane</keyword>
<feature type="compositionally biased region" description="Basic and acidic residues" evidence="5">
    <location>
        <begin position="554"/>
        <end position="564"/>
    </location>
</feature>
<dbReference type="Gene3D" id="1.10.287.950">
    <property type="entry name" value="Methyl-accepting chemotaxis protein"/>
    <property type="match status" value="1"/>
</dbReference>
<dbReference type="GO" id="GO:0007165">
    <property type="term" value="P:signal transduction"/>
    <property type="evidence" value="ECO:0007669"/>
    <property type="project" value="UniProtKB-KW"/>
</dbReference>
<sequence>MPAWEAWKKDHAAFVRMSREYDSLIETYSKQTMSDKMPYPDALASAVALVQKAQILLGNQVQEWKNVLLRGTDAAMYDKYFTAFEKREKEFQSAISGYKDLMQQMGFDISIANRCLREHLELGVRYREALKNFDKKNVISGYDVDVAVRGIDRPLGDALQQVALAAQQAEARLRDLRNRMNHQALVINALSFSKAEQLLLKLVDINTHLADNTSAMADAQATAIKVLSMIAVIAGVLLALTLGILITRSITKPINRIIQGLSNGAEQVSSASTQISSTSQTLAKGASEQAAAIEEISSSLQEMSSMTKQNAESAGQCDRIMKEEVAANFQIVHDRLQQMQEAIAQTVQVGIETRKIIKTIDEIAFQTNLLALNAAVEAARAGEAGAGFAVVADEVRNLAMRAAEAAKNTAGLIEGSNKQIKEASDLSAQVADALRINTELGRKVSQFVTEIAAASAEQSHGIDQINKAVTEMDRVTQQNAANAEESASASEEMNAQAEEMRSMVNELVVLVEGSSKGKALNSSVASRKSLHGYSKASVEIKRIAADSTRLPALTEHEARPDRVIPWKKAK</sequence>
<evidence type="ECO:0000256" key="1">
    <source>
        <dbReference type="ARBA" id="ARBA00022481"/>
    </source>
</evidence>
<evidence type="ECO:0000256" key="3">
    <source>
        <dbReference type="PROSITE-ProRule" id="PRU00284"/>
    </source>
</evidence>
<dbReference type="GO" id="GO:0004888">
    <property type="term" value="F:transmembrane signaling receptor activity"/>
    <property type="evidence" value="ECO:0007669"/>
    <property type="project" value="TreeGrafter"/>
</dbReference>
<dbReference type="Pfam" id="PF00015">
    <property type="entry name" value="MCPsignal"/>
    <property type="match status" value="1"/>
</dbReference>
<dbReference type="SUPFAM" id="SSF58104">
    <property type="entry name" value="Methyl-accepting chemotaxis protein (MCP) signaling domain"/>
    <property type="match status" value="1"/>
</dbReference>
<dbReference type="InterPro" id="IPR004089">
    <property type="entry name" value="MCPsignal_dom"/>
</dbReference>
<gene>
    <name evidence="8" type="ORF">ENS29_03865</name>
</gene>
<dbReference type="PROSITE" id="PS50111">
    <property type="entry name" value="CHEMOTAXIS_TRANSDUC_2"/>
    <property type="match status" value="1"/>
</dbReference>
<dbReference type="InterPro" id="IPR051310">
    <property type="entry name" value="MCP_chemotaxis"/>
</dbReference>
<evidence type="ECO:0000313" key="8">
    <source>
        <dbReference type="EMBL" id="HGU31976.1"/>
    </source>
</evidence>
<dbReference type="SMART" id="SM00283">
    <property type="entry name" value="MA"/>
    <property type="match status" value="1"/>
</dbReference>
<protein>
    <recommendedName>
        <fullName evidence="7">Methyl-accepting transducer domain-containing protein</fullName>
    </recommendedName>
</protein>
<keyword evidence="6" id="KW-1133">Transmembrane helix</keyword>
<accession>A0A7C4RR29</accession>
<keyword evidence="6" id="KW-0472">Membrane</keyword>